<evidence type="ECO:0000259" key="1">
    <source>
        <dbReference type="Pfam" id="PF13847"/>
    </source>
</evidence>
<evidence type="ECO:0000313" key="3">
    <source>
        <dbReference type="Proteomes" id="UP000077752"/>
    </source>
</evidence>
<dbReference type="EMBL" id="LUCV01000008">
    <property type="protein sequence ID" value="OAI93995.1"/>
    <property type="molecule type" value="Genomic_DNA"/>
</dbReference>
<name>A0A177SSR4_PSEPU</name>
<organism evidence="2 3">
    <name type="scientific">Pseudomonas putida</name>
    <name type="common">Arthrobacter siderocapsulatus</name>
    <dbReference type="NCBI Taxonomy" id="303"/>
    <lineage>
        <taxon>Bacteria</taxon>
        <taxon>Pseudomonadati</taxon>
        <taxon>Pseudomonadota</taxon>
        <taxon>Gammaproteobacteria</taxon>
        <taxon>Pseudomonadales</taxon>
        <taxon>Pseudomonadaceae</taxon>
        <taxon>Pseudomonas</taxon>
    </lineage>
</organism>
<dbReference type="InterPro" id="IPR029063">
    <property type="entry name" value="SAM-dependent_MTases_sf"/>
</dbReference>
<dbReference type="Proteomes" id="UP000077752">
    <property type="component" value="Unassembled WGS sequence"/>
</dbReference>
<sequence>MSAPSFFRPGSEPPDTPTHCIARYVDGVLGLLALKADEQVLDIGCGDGCLSAQLASQGAGVVGFDISPERVVAARARGLDVKRGNAEELYFHQEFDVVFSHDALHEMHQANEVAIGAFMALKPGGRFVGEFPGSGHAALIRRALHGALERRSIDGSELERWYLPGAHEYQQVLEQAGFHVSHISWFEQPLVLDVPIGQWINECCGHFLQVVPAPMRTAFLEEVTEELVRDLQDSSGRWTVDATRLRFKAHRKA</sequence>
<reference evidence="2 3" key="1">
    <citation type="submission" date="2016-03" db="EMBL/GenBank/DDBJ databases">
        <title>Draft Genome Assembly of Pseudomonas putida strain CBF10-2.</title>
        <authorList>
            <person name="Iyer R.S."/>
            <person name="Damania A."/>
        </authorList>
    </citation>
    <scope>NUCLEOTIDE SEQUENCE [LARGE SCALE GENOMIC DNA]</scope>
    <source>
        <strain evidence="2 3">CBF10-2</strain>
    </source>
</reference>
<gene>
    <name evidence="2" type="ORF">AYO28_10930</name>
</gene>
<comment type="caution">
    <text evidence="2">The sequence shown here is derived from an EMBL/GenBank/DDBJ whole genome shotgun (WGS) entry which is preliminary data.</text>
</comment>
<dbReference type="SUPFAM" id="SSF53335">
    <property type="entry name" value="S-adenosyl-L-methionine-dependent methyltransferases"/>
    <property type="match status" value="1"/>
</dbReference>
<accession>A0A177SSR4</accession>
<dbReference type="PANTHER" id="PTHR43861">
    <property type="entry name" value="TRANS-ACONITATE 2-METHYLTRANSFERASE-RELATED"/>
    <property type="match status" value="1"/>
</dbReference>
<dbReference type="InterPro" id="IPR025714">
    <property type="entry name" value="Methyltranfer_dom"/>
</dbReference>
<protein>
    <recommendedName>
        <fullName evidence="1">Methyltransferase domain-containing protein</fullName>
    </recommendedName>
</protein>
<dbReference type="CDD" id="cd02440">
    <property type="entry name" value="AdoMet_MTases"/>
    <property type="match status" value="1"/>
</dbReference>
<dbReference type="AlphaFoldDB" id="A0A177SSR4"/>
<feature type="domain" description="Methyltransferase" evidence="1">
    <location>
        <begin position="35"/>
        <end position="129"/>
    </location>
</feature>
<dbReference type="PANTHER" id="PTHR43861:SF1">
    <property type="entry name" value="TRANS-ACONITATE 2-METHYLTRANSFERASE"/>
    <property type="match status" value="1"/>
</dbReference>
<proteinExistence type="predicted"/>
<evidence type="ECO:0000313" key="2">
    <source>
        <dbReference type="EMBL" id="OAI93995.1"/>
    </source>
</evidence>
<dbReference type="Pfam" id="PF13847">
    <property type="entry name" value="Methyltransf_31"/>
    <property type="match status" value="1"/>
</dbReference>
<dbReference type="RefSeq" id="WP_064301930.1">
    <property type="nucleotide sequence ID" value="NZ_LUCV01000008.1"/>
</dbReference>
<dbReference type="Gene3D" id="3.40.50.150">
    <property type="entry name" value="Vaccinia Virus protein VP39"/>
    <property type="match status" value="1"/>
</dbReference>